<keyword evidence="3" id="KW-0808">Transferase</keyword>
<dbReference type="GeneID" id="118887963"/>
<feature type="region of interest" description="Disordered" evidence="1">
    <location>
        <begin position="1"/>
        <end position="37"/>
    </location>
</feature>
<reference evidence="3" key="1">
    <citation type="submission" date="2025-08" db="UniProtKB">
        <authorList>
            <consortium name="RefSeq"/>
        </authorList>
    </citation>
    <scope>IDENTIFICATION</scope>
    <source>
        <tissue evidence="3">Epidermis and Blubber</tissue>
    </source>
</reference>
<feature type="region of interest" description="Disordered" evidence="1">
    <location>
        <begin position="181"/>
        <end position="206"/>
    </location>
</feature>
<dbReference type="CTD" id="84197"/>
<keyword evidence="2" id="KW-1185">Reference proteome</keyword>
<name>A0A8B8WEA9_BALMU</name>
<feature type="region of interest" description="Disordered" evidence="1">
    <location>
        <begin position="284"/>
        <end position="356"/>
    </location>
</feature>
<organism evidence="2 3">
    <name type="scientific">Balaenoptera musculus</name>
    <name type="common">Blue whale</name>
    <dbReference type="NCBI Taxonomy" id="9771"/>
    <lineage>
        <taxon>Eukaryota</taxon>
        <taxon>Metazoa</taxon>
        <taxon>Chordata</taxon>
        <taxon>Craniata</taxon>
        <taxon>Vertebrata</taxon>
        <taxon>Euteleostomi</taxon>
        <taxon>Mammalia</taxon>
        <taxon>Eutheria</taxon>
        <taxon>Laurasiatheria</taxon>
        <taxon>Artiodactyla</taxon>
        <taxon>Whippomorpha</taxon>
        <taxon>Cetacea</taxon>
        <taxon>Mysticeti</taxon>
        <taxon>Balaenopteridae</taxon>
        <taxon>Balaenoptera</taxon>
    </lineage>
</organism>
<proteinExistence type="predicted"/>
<keyword evidence="3" id="KW-0418">Kinase</keyword>
<dbReference type="AlphaFoldDB" id="A0A8B8WEA9"/>
<dbReference type="GO" id="GO:0016301">
    <property type="term" value="F:kinase activity"/>
    <property type="evidence" value="ECO:0007669"/>
    <property type="project" value="UniProtKB-KW"/>
</dbReference>
<sequence>MVQVLSAPAPAPGCASGLNTSPPSRAGREAAATGASPVRRGCFRVRSDSGFAFRRPTSGCAAAGGRHQGAPSRWSCWARFRPRRRRRLRARPGTGTAGARRSHGDEAPGGQEGAPAQGRAPGGGTAAVHGPHERPPLPLPRPALHLAPALHGGPHALSPRPLQDGADEQLLPVAVLRAAEDRSEADEACRGRSREEMKKRKPEGHSLRGATWCSGVLTWILFSLLQPSAFPLGTRAEDQWCFCLSGRNARWLCRGSPGWRLPEQPGGDAEPLQVPEHEHVAAQAAAGPGLRGHHRLPAPQPPGHAGHVRLQRPAQDAVPVPADRQLQHRAQRPGRPAPGEPQHRGPGEVRPPGASWGLRGARAAVALWRGRAFSRRPHARV</sequence>
<feature type="region of interest" description="Disordered" evidence="1">
    <location>
        <begin position="53"/>
        <end position="72"/>
    </location>
</feature>
<accession>A0A8B8WEA9</accession>
<evidence type="ECO:0000313" key="2">
    <source>
        <dbReference type="Proteomes" id="UP000694857"/>
    </source>
</evidence>
<evidence type="ECO:0000313" key="3">
    <source>
        <dbReference type="RefSeq" id="XP_036694795.1"/>
    </source>
</evidence>
<protein>
    <submittedName>
        <fullName evidence="3">Protein O-mannose kinase isoform X4</fullName>
    </submittedName>
</protein>
<gene>
    <name evidence="3" type="primary">POMK</name>
</gene>
<feature type="compositionally biased region" description="Low complexity" evidence="1">
    <location>
        <begin position="142"/>
        <end position="157"/>
    </location>
</feature>
<evidence type="ECO:0000256" key="1">
    <source>
        <dbReference type="SAM" id="MobiDB-lite"/>
    </source>
</evidence>
<feature type="region of interest" description="Disordered" evidence="1">
    <location>
        <begin position="85"/>
        <end position="163"/>
    </location>
</feature>
<dbReference type="Proteomes" id="UP000694857">
    <property type="component" value="Chromosome 21"/>
</dbReference>
<dbReference type="RefSeq" id="XP_036694795.1">
    <property type="nucleotide sequence ID" value="XM_036838900.1"/>
</dbReference>